<dbReference type="AlphaFoldDB" id="A0A0F8Y3H1"/>
<evidence type="ECO:0000313" key="2">
    <source>
        <dbReference type="EMBL" id="KKK68140.1"/>
    </source>
</evidence>
<evidence type="ECO:0000256" key="1">
    <source>
        <dbReference type="SAM" id="Phobius"/>
    </source>
</evidence>
<organism evidence="2">
    <name type="scientific">marine sediment metagenome</name>
    <dbReference type="NCBI Taxonomy" id="412755"/>
    <lineage>
        <taxon>unclassified sequences</taxon>
        <taxon>metagenomes</taxon>
        <taxon>ecological metagenomes</taxon>
    </lineage>
</organism>
<proteinExistence type="predicted"/>
<accession>A0A0F8Y3H1</accession>
<feature type="transmembrane region" description="Helical" evidence="1">
    <location>
        <begin position="14"/>
        <end position="36"/>
    </location>
</feature>
<keyword evidence="1" id="KW-0812">Transmembrane</keyword>
<keyword evidence="1" id="KW-0472">Membrane</keyword>
<name>A0A0F8Y3H1_9ZZZZ</name>
<dbReference type="EMBL" id="LAZR01059274">
    <property type="protein sequence ID" value="KKK68140.1"/>
    <property type="molecule type" value="Genomic_DNA"/>
</dbReference>
<feature type="non-terminal residue" evidence="2">
    <location>
        <position position="1"/>
    </location>
</feature>
<protein>
    <submittedName>
        <fullName evidence="2">Uncharacterized protein</fullName>
    </submittedName>
</protein>
<keyword evidence="1" id="KW-1133">Transmembrane helix</keyword>
<reference evidence="2" key="1">
    <citation type="journal article" date="2015" name="Nature">
        <title>Complex archaea that bridge the gap between prokaryotes and eukaryotes.</title>
        <authorList>
            <person name="Spang A."/>
            <person name="Saw J.H."/>
            <person name="Jorgensen S.L."/>
            <person name="Zaremba-Niedzwiedzka K."/>
            <person name="Martijn J."/>
            <person name="Lind A.E."/>
            <person name="van Eijk R."/>
            <person name="Schleper C."/>
            <person name="Guy L."/>
            <person name="Ettema T.J."/>
        </authorList>
    </citation>
    <scope>NUCLEOTIDE SEQUENCE</scope>
</reference>
<comment type="caution">
    <text evidence="2">The sequence shown here is derived from an EMBL/GenBank/DDBJ whole genome shotgun (WGS) entry which is preliminary data.</text>
</comment>
<sequence length="48" mass="5190">LLNGAGLIDISQQLFILFVFVAILVPLGLLSFGYGLNIAKKEGSLIHY</sequence>
<gene>
    <name evidence="2" type="ORF">LCGC14_2947020</name>
</gene>